<dbReference type="PANTHER" id="PTHR42756">
    <property type="entry name" value="TRANSCRIPTIONAL REGULATOR, MARR"/>
    <property type="match status" value="1"/>
</dbReference>
<evidence type="ECO:0000256" key="1">
    <source>
        <dbReference type="ARBA" id="ARBA00023015"/>
    </source>
</evidence>
<keyword evidence="3" id="KW-0804">Transcription</keyword>
<dbReference type="InterPro" id="IPR000835">
    <property type="entry name" value="HTH_MarR-typ"/>
</dbReference>
<evidence type="ECO:0000259" key="4">
    <source>
        <dbReference type="PROSITE" id="PS50995"/>
    </source>
</evidence>
<keyword evidence="6" id="KW-1185">Reference proteome</keyword>
<evidence type="ECO:0000313" key="6">
    <source>
        <dbReference type="Proteomes" id="UP000234789"/>
    </source>
</evidence>
<gene>
    <name evidence="5" type="ORF">B8V81_3068</name>
</gene>
<dbReference type="RefSeq" id="WP_052333011.1">
    <property type="nucleotide sequence ID" value="NZ_BIMM01000129.1"/>
</dbReference>
<dbReference type="OrthoDB" id="5327581at2"/>
<dbReference type="EMBL" id="NFEZ01000004">
    <property type="protein sequence ID" value="PLT44637.1"/>
    <property type="molecule type" value="Genomic_DNA"/>
</dbReference>
<dbReference type="InterPro" id="IPR036388">
    <property type="entry name" value="WH-like_DNA-bd_sf"/>
</dbReference>
<evidence type="ECO:0000313" key="5">
    <source>
        <dbReference type="EMBL" id="PLT44637.1"/>
    </source>
</evidence>
<feature type="domain" description="HTH marR-type" evidence="4">
    <location>
        <begin position="21"/>
        <end position="153"/>
    </location>
</feature>
<dbReference type="PROSITE" id="PS50995">
    <property type="entry name" value="HTH_MARR_2"/>
    <property type="match status" value="1"/>
</dbReference>
<sequence>MHESEDLTHPRSGPASGAGLDDSIGFLLGAAYRKVSLTLLQQLRDWDITPEQWSMLARICERGGRIQRELGELTGKDKPTTTRILELLEAKGLIVKQPDPKDRRSQRIHATAQGERLLAETRPVERKALDIGLRALTEEDRAQLRQLLQRIVQPPASSLAEAQEEADER</sequence>
<organism evidence="5 6">
    <name type="scientific">Paenibacillus pasadenensis</name>
    <dbReference type="NCBI Taxonomy" id="217090"/>
    <lineage>
        <taxon>Bacteria</taxon>
        <taxon>Bacillati</taxon>
        <taxon>Bacillota</taxon>
        <taxon>Bacilli</taxon>
        <taxon>Bacillales</taxon>
        <taxon>Paenibacillaceae</taxon>
        <taxon>Paenibacillus</taxon>
    </lineage>
</organism>
<protein>
    <submittedName>
        <fullName evidence="5">Transcriptional regulator, MarR family</fullName>
    </submittedName>
</protein>
<dbReference type="SMART" id="SM00347">
    <property type="entry name" value="HTH_MARR"/>
    <property type="match status" value="1"/>
</dbReference>
<dbReference type="PRINTS" id="PR00598">
    <property type="entry name" value="HTHMARR"/>
</dbReference>
<keyword evidence="1" id="KW-0805">Transcription regulation</keyword>
<comment type="caution">
    <text evidence="5">The sequence shown here is derived from an EMBL/GenBank/DDBJ whole genome shotgun (WGS) entry which is preliminary data.</text>
</comment>
<dbReference type="SUPFAM" id="SSF46785">
    <property type="entry name" value="Winged helix' DNA-binding domain"/>
    <property type="match status" value="1"/>
</dbReference>
<evidence type="ECO:0000256" key="2">
    <source>
        <dbReference type="ARBA" id="ARBA00023125"/>
    </source>
</evidence>
<dbReference type="AlphaFoldDB" id="A0A2N5N2Q8"/>
<dbReference type="Pfam" id="PF12802">
    <property type="entry name" value="MarR_2"/>
    <property type="match status" value="1"/>
</dbReference>
<dbReference type="GO" id="GO:0003677">
    <property type="term" value="F:DNA binding"/>
    <property type="evidence" value="ECO:0007669"/>
    <property type="project" value="UniProtKB-KW"/>
</dbReference>
<dbReference type="GO" id="GO:0003700">
    <property type="term" value="F:DNA-binding transcription factor activity"/>
    <property type="evidence" value="ECO:0007669"/>
    <property type="project" value="InterPro"/>
</dbReference>
<dbReference type="Proteomes" id="UP000234789">
    <property type="component" value="Unassembled WGS sequence"/>
</dbReference>
<proteinExistence type="predicted"/>
<evidence type="ECO:0000256" key="3">
    <source>
        <dbReference type="ARBA" id="ARBA00023163"/>
    </source>
</evidence>
<dbReference type="Gene3D" id="1.10.10.10">
    <property type="entry name" value="Winged helix-like DNA-binding domain superfamily/Winged helix DNA-binding domain"/>
    <property type="match status" value="1"/>
</dbReference>
<keyword evidence="2" id="KW-0238">DNA-binding</keyword>
<accession>A0A2N5N2Q8</accession>
<dbReference type="InterPro" id="IPR036390">
    <property type="entry name" value="WH_DNA-bd_sf"/>
</dbReference>
<name>A0A2N5N2Q8_9BACL</name>
<dbReference type="PANTHER" id="PTHR42756:SF1">
    <property type="entry name" value="TRANSCRIPTIONAL REPRESSOR OF EMRAB OPERON"/>
    <property type="match status" value="1"/>
</dbReference>
<reference evidence="5 6" key="1">
    <citation type="submission" date="2017-05" db="EMBL/GenBank/DDBJ databases">
        <title>Functional genome analysis of Paenibacillus pasadenensis strain R16: insights on endophytic life style and antifungal activity.</title>
        <authorList>
            <person name="Passera A."/>
            <person name="Marcolungo L."/>
            <person name="Casati P."/>
            <person name="Brasca M."/>
            <person name="Quaglino F."/>
            <person name="Delledonne M."/>
        </authorList>
    </citation>
    <scope>NUCLEOTIDE SEQUENCE [LARGE SCALE GENOMIC DNA]</scope>
    <source>
        <strain evidence="5 6">R16</strain>
    </source>
</reference>